<evidence type="ECO:0000256" key="1">
    <source>
        <dbReference type="ARBA" id="ARBA00009437"/>
    </source>
</evidence>
<evidence type="ECO:0000313" key="7">
    <source>
        <dbReference type="Proteomes" id="UP000296678"/>
    </source>
</evidence>
<dbReference type="Pfam" id="PF00126">
    <property type="entry name" value="HTH_1"/>
    <property type="match status" value="1"/>
</dbReference>
<name>A0A4P7TPA6_SHIFM</name>
<keyword evidence="4" id="KW-0804">Transcription</keyword>
<accession>A0A4P7TPA6</accession>
<organism evidence="6 7">
    <name type="scientific">Shigella flexneri serotype 5a (strain M90T)</name>
    <dbReference type="NCBI Taxonomy" id="1086030"/>
    <lineage>
        <taxon>Bacteria</taxon>
        <taxon>Pseudomonadati</taxon>
        <taxon>Pseudomonadota</taxon>
        <taxon>Gammaproteobacteria</taxon>
        <taxon>Enterobacterales</taxon>
        <taxon>Enterobacteriaceae</taxon>
        <taxon>Shigella</taxon>
    </lineage>
</organism>
<evidence type="ECO:0000259" key="5">
    <source>
        <dbReference type="PROSITE" id="PS50931"/>
    </source>
</evidence>
<dbReference type="PANTHER" id="PTHR30126">
    <property type="entry name" value="HTH-TYPE TRANSCRIPTIONAL REGULATOR"/>
    <property type="match status" value="1"/>
</dbReference>
<reference evidence="7" key="1">
    <citation type="submission" date="2019-03" db="EMBL/GenBank/DDBJ databases">
        <title>Complete genome sequence and annotation of the laboratory reference strain Shigella flexneri 5a M90T and genome-wide transcription start site determination.</title>
        <authorList>
            <person name="Cervantes-Rivera R."/>
            <person name="Puhar A."/>
        </authorList>
    </citation>
    <scope>NUCLEOTIDE SEQUENCE [LARGE SCALE GENOMIC DNA]</scope>
    <source>
        <strain evidence="7">M90T / Serotype 5a</strain>
    </source>
</reference>
<keyword evidence="3" id="KW-0238">DNA-binding</keyword>
<evidence type="ECO:0000256" key="3">
    <source>
        <dbReference type="ARBA" id="ARBA00023125"/>
    </source>
</evidence>
<dbReference type="SUPFAM" id="SSF53850">
    <property type="entry name" value="Periplasmic binding protein-like II"/>
    <property type="match status" value="1"/>
</dbReference>
<evidence type="ECO:0000256" key="2">
    <source>
        <dbReference type="ARBA" id="ARBA00023015"/>
    </source>
</evidence>
<dbReference type="InterPro" id="IPR005119">
    <property type="entry name" value="LysR_subst-bd"/>
</dbReference>
<protein>
    <submittedName>
        <fullName evidence="6">LysR family transcriptional regulator</fullName>
    </submittedName>
</protein>
<evidence type="ECO:0000313" key="6">
    <source>
        <dbReference type="EMBL" id="QCC31260.1"/>
    </source>
</evidence>
<dbReference type="InterPro" id="IPR000847">
    <property type="entry name" value="LysR_HTH_N"/>
</dbReference>
<dbReference type="FunFam" id="1.10.10.10:FF:000063">
    <property type="entry name" value="LysR family transcriptional regulator"/>
    <property type="match status" value="1"/>
</dbReference>
<dbReference type="InterPro" id="IPR036390">
    <property type="entry name" value="WH_DNA-bd_sf"/>
</dbReference>
<dbReference type="InterPro" id="IPR036388">
    <property type="entry name" value="WH-like_DNA-bd_sf"/>
</dbReference>
<dbReference type="SUPFAM" id="SSF46785">
    <property type="entry name" value="Winged helix' DNA-binding domain"/>
    <property type="match status" value="1"/>
</dbReference>
<proteinExistence type="inferred from homology"/>
<dbReference type="Pfam" id="PF03466">
    <property type="entry name" value="LysR_substrate"/>
    <property type="match status" value="1"/>
</dbReference>
<dbReference type="AlphaFoldDB" id="A0A4P7TPA6"/>
<keyword evidence="2" id="KW-0805">Transcription regulation</keyword>
<dbReference type="RefSeq" id="WP_025755805.1">
    <property type="nucleotide sequence ID" value="NZ_CP037923.1"/>
</dbReference>
<dbReference type="GO" id="GO:0000976">
    <property type="term" value="F:transcription cis-regulatory region binding"/>
    <property type="evidence" value="ECO:0007669"/>
    <property type="project" value="TreeGrafter"/>
</dbReference>
<comment type="similarity">
    <text evidence="1">Belongs to the LysR transcriptional regulatory family.</text>
</comment>
<gene>
    <name evidence="6" type="ORF">EKN05_005535</name>
</gene>
<sequence>MKPLLDVLMILDAIEKEGSFAAASAKLYKTPSALSYTVHKLESDLNIQLLDRSGHRAKFTRTGKMLLEKGREVLHTVRELEKQAIKLHEGWENELVIGVDDTFPFSLLAPLIEAFYQHHSVTRLKFINGVLGGSWDALTQGRADIIVGAMHEPPSSSEFGFSRLGDLEQVFAVAPHHPLAQEEEPLNRRIIKRYRAIVVGDTAQAGASTASQLLDEQEAITVFDFKTKLELQISGLGCGYLPRYLAQRFLDSGALIEKKVVAQTLFEPVWIGWNEQTAGLASGWWRDEILANSAIAGVYAKSDDGKSAIQRKIIMTSLSFSCHFPPFRHNAPLSKND</sequence>
<evidence type="ECO:0000256" key="4">
    <source>
        <dbReference type="ARBA" id="ARBA00023163"/>
    </source>
</evidence>
<feature type="domain" description="HTH lysR-type" evidence="5">
    <location>
        <begin position="3"/>
        <end position="60"/>
    </location>
</feature>
<dbReference type="Gene3D" id="3.40.190.290">
    <property type="match status" value="1"/>
</dbReference>
<dbReference type="PROSITE" id="PS50931">
    <property type="entry name" value="HTH_LYSR"/>
    <property type="match status" value="1"/>
</dbReference>
<dbReference type="Gene3D" id="1.10.10.10">
    <property type="entry name" value="Winged helix-like DNA-binding domain superfamily/Winged helix DNA-binding domain"/>
    <property type="match status" value="1"/>
</dbReference>
<dbReference type="PANTHER" id="PTHR30126:SF4">
    <property type="entry name" value="LYSR FAMILY TRANSCRIPTIONAL REGULATOR"/>
    <property type="match status" value="1"/>
</dbReference>
<dbReference type="EMBL" id="CP037923">
    <property type="protein sequence ID" value="QCC31260.1"/>
    <property type="molecule type" value="Genomic_DNA"/>
</dbReference>
<dbReference type="GO" id="GO:0003700">
    <property type="term" value="F:DNA-binding transcription factor activity"/>
    <property type="evidence" value="ECO:0007669"/>
    <property type="project" value="InterPro"/>
</dbReference>
<dbReference type="Proteomes" id="UP000296678">
    <property type="component" value="Chromosome"/>
</dbReference>